<gene>
    <name evidence="1" type="ORF">S01H1_22158</name>
</gene>
<name>X0U0Z9_9ZZZZ</name>
<organism evidence="1">
    <name type="scientific">marine sediment metagenome</name>
    <dbReference type="NCBI Taxonomy" id="412755"/>
    <lineage>
        <taxon>unclassified sequences</taxon>
        <taxon>metagenomes</taxon>
        <taxon>ecological metagenomes</taxon>
    </lineage>
</organism>
<sequence length="217" mass="23845">DTLEFAYCGPTAAANSMWWFDSQFADPAGTPGDGNDDYSLVIDNGPGDDHAAGNVPQLIEELATLFYTNQMGETNVSNMLVGLSQYLVARNQDQNYTVSNESWPLFEVVAQETEKCNVTILFLGFYDDEGNRVYGHIVTVSGVNTGAFQIGISDPVRNIANPIAAFTDYNDPLNVSHDMYDVMLGPPTPSLPKQTWWLYGYKSGYGFPMPPINFAVV</sequence>
<evidence type="ECO:0008006" key="2">
    <source>
        <dbReference type="Google" id="ProtNLM"/>
    </source>
</evidence>
<proteinExistence type="predicted"/>
<feature type="non-terminal residue" evidence="1">
    <location>
        <position position="217"/>
    </location>
</feature>
<feature type="non-terminal residue" evidence="1">
    <location>
        <position position="1"/>
    </location>
</feature>
<reference evidence="1" key="1">
    <citation type="journal article" date="2014" name="Front. Microbiol.">
        <title>High frequency of phylogenetically diverse reductive dehalogenase-homologous genes in deep subseafloor sedimentary metagenomes.</title>
        <authorList>
            <person name="Kawai M."/>
            <person name="Futagami T."/>
            <person name="Toyoda A."/>
            <person name="Takaki Y."/>
            <person name="Nishi S."/>
            <person name="Hori S."/>
            <person name="Arai W."/>
            <person name="Tsubouchi T."/>
            <person name="Morono Y."/>
            <person name="Uchiyama I."/>
            <person name="Ito T."/>
            <person name="Fujiyama A."/>
            <person name="Inagaki F."/>
            <person name="Takami H."/>
        </authorList>
    </citation>
    <scope>NUCLEOTIDE SEQUENCE</scope>
    <source>
        <strain evidence="1">Expedition CK06-06</strain>
    </source>
</reference>
<comment type="caution">
    <text evidence="1">The sequence shown here is derived from an EMBL/GenBank/DDBJ whole genome shotgun (WGS) entry which is preliminary data.</text>
</comment>
<dbReference type="AlphaFoldDB" id="X0U0Z9"/>
<accession>X0U0Z9</accession>
<evidence type="ECO:0000313" key="1">
    <source>
        <dbReference type="EMBL" id="GAF99209.1"/>
    </source>
</evidence>
<protein>
    <recommendedName>
        <fullName evidence="2">Peptidase C39-like domain-containing protein</fullName>
    </recommendedName>
</protein>
<dbReference type="EMBL" id="BARS01012443">
    <property type="protein sequence ID" value="GAF99209.1"/>
    <property type="molecule type" value="Genomic_DNA"/>
</dbReference>